<dbReference type="SMART" id="SM00388">
    <property type="entry name" value="HisKA"/>
    <property type="match status" value="1"/>
</dbReference>
<comment type="cofactor">
    <cofactor evidence="2">
        <name>Mn(2+)</name>
        <dbReference type="ChEBI" id="CHEBI:29035"/>
    </cofactor>
</comment>
<evidence type="ECO:0000256" key="5">
    <source>
        <dbReference type="ARBA" id="ARBA00012438"/>
    </source>
</evidence>
<dbReference type="PANTHER" id="PTHR44936">
    <property type="entry name" value="SENSOR PROTEIN CREC"/>
    <property type="match status" value="1"/>
</dbReference>
<dbReference type="EMBL" id="JBHUCO010000046">
    <property type="protein sequence ID" value="MFD1522633.1"/>
    <property type="molecule type" value="Genomic_DNA"/>
</dbReference>
<protein>
    <recommendedName>
        <fullName evidence="21">Signal transduction histidine-protein kinase/phosphatase MprB</fullName>
        <ecNumber evidence="5">2.7.13.3</ecNumber>
    </recommendedName>
    <alternativeName>
        <fullName evidence="22">Mycobacterial persistence regulator B</fullName>
    </alternativeName>
</protein>
<evidence type="ECO:0000256" key="23">
    <source>
        <dbReference type="SAM" id="MobiDB-lite"/>
    </source>
</evidence>
<keyword evidence="9 24" id="KW-0812">Transmembrane</keyword>
<keyword evidence="12" id="KW-0378">Hydrolase</keyword>
<evidence type="ECO:0000259" key="25">
    <source>
        <dbReference type="PROSITE" id="PS50109"/>
    </source>
</evidence>
<evidence type="ECO:0000259" key="26">
    <source>
        <dbReference type="PROSITE" id="PS50885"/>
    </source>
</evidence>
<name>A0ABW4F6G2_9PSEU</name>
<dbReference type="InterPro" id="IPR003594">
    <property type="entry name" value="HATPase_dom"/>
</dbReference>
<evidence type="ECO:0000313" key="28">
    <source>
        <dbReference type="Proteomes" id="UP001597114"/>
    </source>
</evidence>
<dbReference type="Gene3D" id="1.10.287.130">
    <property type="match status" value="1"/>
</dbReference>
<keyword evidence="18" id="KW-0346">Stress response</keyword>
<dbReference type="PROSITE" id="PS50109">
    <property type="entry name" value="HIS_KIN"/>
    <property type="match status" value="1"/>
</dbReference>
<evidence type="ECO:0000256" key="15">
    <source>
        <dbReference type="ARBA" id="ARBA00022912"/>
    </source>
</evidence>
<dbReference type="InterPro" id="IPR005467">
    <property type="entry name" value="His_kinase_dom"/>
</dbReference>
<dbReference type="Proteomes" id="UP001597114">
    <property type="component" value="Unassembled WGS sequence"/>
</dbReference>
<evidence type="ECO:0000256" key="8">
    <source>
        <dbReference type="ARBA" id="ARBA00022679"/>
    </source>
</evidence>
<feature type="domain" description="Histidine kinase" evidence="25">
    <location>
        <begin position="227"/>
        <end position="427"/>
    </location>
</feature>
<keyword evidence="10" id="KW-0547">Nucleotide-binding</keyword>
<comment type="catalytic activity">
    <reaction evidence="1">
        <text>ATP + protein L-histidine = ADP + protein N-phospho-L-histidine.</text>
        <dbReference type="EC" id="2.7.13.3"/>
    </reaction>
</comment>
<evidence type="ECO:0000256" key="12">
    <source>
        <dbReference type="ARBA" id="ARBA00022801"/>
    </source>
</evidence>
<evidence type="ECO:0000256" key="13">
    <source>
        <dbReference type="ARBA" id="ARBA00022840"/>
    </source>
</evidence>
<dbReference type="CDD" id="cd06225">
    <property type="entry name" value="HAMP"/>
    <property type="match status" value="1"/>
</dbReference>
<dbReference type="Pfam" id="PF02518">
    <property type="entry name" value="HATPase_c"/>
    <property type="match status" value="1"/>
</dbReference>
<dbReference type="SMART" id="SM00387">
    <property type="entry name" value="HATPase_c"/>
    <property type="match status" value="1"/>
</dbReference>
<gene>
    <name evidence="27" type="ORF">ACFSJD_34425</name>
</gene>
<reference evidence="28" key="1">
    <citation type="journal article" date="2019" name="Int. J. Syst. Evol. Microbiol.">
        <title>The Global Catalogue of Microorganisms (GCM) 10K type strain sequencing project: providing services to taxonomists for standard genome sequencing and annotation.</title>
        <authorList>
            <consortium name="The Broad Institute Genomics Platform"/>
            <consortium name="The Broad Institute Genome Sequencing Center for Infectious Disease"/>
            <person name="Wu L."/>
            <person name="Ma J."/>
        </authorList>
    </citation>
    <scope>NUCLEOTIDE SEQUENCE [LARGE SCALE GENOMIC DNA]</scope>
    <source>
        <strain evidence="28">CCM 7043</strain>
    </source>
</reference>
<evidence type="ECO:0000256" key="10">
    <source>
        <dbReference type="ARBA" id="ARBA00022741"/>
    </source>
</evidence>
<evidence type="ECO:0000256" key="4">
    <source>
        <dbReference type="ARBA" id="ARBA00004651"/>
    </source>
</evidence>
<keyword evidence="7" id="KW-0597">Phosphoprotein</keyword>
<keyword evidence="8" id="KW-0808">Transferase</keyword>
<dbReference type="InterPro" id="IPR050980">
    <property type="entry name" value="2C_sensor_his_kinase"/>
</dbReference>
<dbReference type="CDD" id="cd00082">
    <property type="entry name" value="HisKA"/>
    <property type="match status" value="1"/>
</dbReference>
<dbReference type="SUPFAM" id="SSF47384">
    <property type="entry name" value="Homodimeric domain of signal transducing histidine kinase"/>
    <property type="match status" value="1"/>
</dbReference>
<keyword evidence="16 24" id="KW-1133">Transmembrane helix</keyword>
<feature type="transmembrane region" description="Helical" evidence="24">
    <location>
        <begin position="141"/>
        <end position="161"/>
    </location>
</feature>
<dbReference type="Gene3D" id="3.30.565.10">
    <property type="entry name" value="Histidine kinase-like ATPase, C-terminal domain"/>
    <property type="match status" value="1"/>
</dbReference>
<evidence type="ECO:0000256" key="24">
    <source>
        <dbReference type="SAM" id="Phobius"/>
    </source>
</evidence>
<evidence type="ECO:0000256" key="11">
    <source>
        <dbReference type="ARBA" id="ARBA00022777"/>
    </source>
</evidence>
<keyword evidence="17" id="KW-0902">Two-component regulatory system</keyword>
<dbReference type="Pfam" id="PF00512">
    <property type="entry name" value="HisKA"/>
    <property type="match status" value="1"/>
</dbReference>
<keyword evidence="20" id="KW-0464">Manganese</keyword>
<dbReference type="PROSITE" id="PS50885">
    <property type="entry name" value="HAMP"/>
    <property type="match status" value="1"/>
</dbReference>
<evidence type="ECO:0000256" key="21">
    <source>
        <dbReference type="ARBA" id="ARBA00040454"/>
    </source>
</evidence>
<keyword evidence="24" id="KW-0472">Membrane</keyword>
<dbReference type="SMART" id="SM00304">
    <property type="entry name" value="HAMP"/>
    <property type="match status" value="1"/>
</dbReference>
<keyword evidence="19" id="KW-0843">Virulence</keyword>
<keyword evidence="6" id="KW-1003">Cell membrane</keyword>
<keyword evidence="15" id="KW-0904">Protein phosphatase</keyword>
<evidence type="ECO:0000256" key="6">
    <source>
        <dbReference type="ARBA" id="ARBA00022475"/>
    </source>
</evidence>
<dbReference type="InterPro" id="IPR036890">
    <property type="entry name" value="HATPase_C_sf"/>
</dbReference>
<evidence type="ECO:0000256" key="9">
    <source>
        <dbReference type="ARBA" id="ARBA00022692"/>
    </source>
</evidence>
<keyword evidence="13" id="KW-0067">ATP-binding</keyword>
<dbReference type="InterPro" id="IPR003661">
    <property type="entry name" value="HisK_dim/P_dom"/>
</dbReference>
<evidence type="ECO:0000256" key="20">
    <source>
        <dbReference type="ARBA" id="ARBA00023211"/>
    </source>
</evidence>
<dbReference type="Pfam" id="PF00672">
    <property type="entry name" value="HAMP"/>
    <property type="match status" value="1"/>
</dbReference>
<dbReference type="RefSeq" id="WP_344725236.1">
    <property type="nucleotide sequence ID" value="NZ_BAAAUS010000030.1"/>
</dbReference>
<keyword evidence="28" id="KW-1185">Reference proteome</keyword>
<dbReference type="InterPro" id="IPR036097">
    <property type="entry name" value="HisK_dim/P_sf"/>
</dbReference>
<dbReference type="InterPro" id="IPR004358">
    <property type="entry name" value="Sig_transdc_His_kin-like_C"/>
</dbReference>
<evidence type="ECO:0000256" key="22">
    <source>
        <dbReference type="ARBA" id="ARBA00041776"/>
    </source>
</evidence>
<dbReference type="Gene3D" id="6.10.340.10">
    <property type="match status" value="1"/>
</dbReference>
<comment type="caution">
    <text evidence="27">The sequence shown here is derived from an EMBL/GenBank/DDBJ whole genome shotgun (WGS) entry which is preliminary data.</text>
</comment>
<evidence type="ECO:0000256" key="1">
    <source>
        <dbReference type="ARBA" id="ARBA00000085"/>
    </source>
</evidence>
<evidence type="ECO:0000256" key="14">
    <source>
        <dbReference type="ARBA" id="ARBA00022842"/>
    </source>
</evidence>
<evidence type="ECO:0000256" key="17">
    <source>
        <dbReference type="ARBA" id="ARBA00023012"/>
    </source>
</evidence>
<dbReference type="GO" id="GO:0016301">
    <property type="term" value="F:kinase activity"/>
    <property type="evidence" value="ECO:0007669"/>
    <property type="project" value="UniProtKB-KW"/>
</dbReference>
<keyword evidence="14" id="KW-0460">Magnesium</keyword>
<accession>A0ABW4F6G2</accession>
<sequence>MRTRIVGLAVWVSVLAIGLFGVPLAVAVHQYALQAERDELLLLADTIATAVSPYVPDHVPRREIPGPGSVEVGVYDVDGRWLGGARSSGPSPELARALAGAVATGSDKGELVAAVPVLHEDDVLGAVRVATSLNAVMTRVALVWSGMATLAAVAVAVAWLVGRRQARRLARPLEELAIAARSLGDGDFSVRTRRGGIHEIDAVGAALDDTAVRLDDLLAREQAFSTDTSHQLRTPLAGLRLRLEAALEQPNQDPWPAIAASLTDADRLETTINELLALARDSRRTESGPVDLSALLEELAPEWRDRLALQNRDLRVSFEGSTEEPVGSTAAIRQVLAVLIDNAMTHGAGTVDVTVREAPDAVAIDVSDEGPGIREPTDVLFARGAERHSGNGIGLPLARRLAQAEGGRLLLARRTPPTFTLLLPAAINLDDHDRARAAGADQQPGPGAVAVTLHKH</sequence>
<feature type="compositionally biased region" description="Low complexity" evidence="23">
    <location>
        <begin position="437"/>
        <end position="448"/>
    </location>
</feature>
<proteinExistence type="predicted"/>
<feature type="region of interest" description="Disordered" evidence="23">
    <location>
        <begin position="437"/>
        <end position="456"/>
    </location>
</feature>
<comment type="subcellular location">
    <subcellularLocation>
        <location evidence="4">Cell membrane</location>
        <topology evidence="4">Multi-pass membrane protein</topology>
    </subcellularLocation>
</comment>
<organism evidence="27 28">
    <name type="scientific">Pseudonocardia yunnanensis</name>
    <dbReference type="NCBI Taxonomy" id="58107"/>
    <lineage>
        <taxon>Bacteria</taxon>
        <taxon>Bacillati</taxon>
        <taxon>Actinomycetota</taxon>
        <taxon>Actinomycetes</taxon>
        <taxon>Pseudonocardiales</taxon>
        <taxon>Pseudonocardiaceae</taxon>
        <taxon>Pseudonocardia</taxon>
    </lineage>
</organism>
<comment type="cofactor">
    <cofactor evidence="3">
        <name>Mg(2+)</name>
        <dbReference type="ChEBI" id="CHEBI:18420"/>
    </cofactor>
</comment>
<evidence type="ECO:0000256" key="18">
    <source>
        <dbReference type="ARBA" id="ARBA00023016"/>
    </source>
</evidence>
<evidence type="ECO:0000256" key="2">
    <source>
        <dbReference type="ARBA" id="ARBA00001936"/>
    </source>
</evidence>
<keyword evidence="11 27" id="KW-0418">Kinase</keyword>
<dbReference type="PANTHER" id="PTHR44936:SF9">
    <property type="entry name" value="SENSOR PROTEIN CREC"/>
    <property type="match status" value="1"/>
</dbReference>
<evidence type="ECO:0000256" key="16">
    <source>
        <dbReference type="ARBA" id="ARBA00022989"/>
    </source>
</evidence>
<dbReference type="InterPro" id="IPR003660">
    <property type="entry name" value="HAMP_dom"/>
</dbReference>
<evidence type="ECO:0000256" key="3">
    <source>
        <dbReference type="ARBA" id="ARBA00001946"/>
    </source>
</evidence>
<evidence type="ECO:0000313" key="27">
    <source>
        <dbReference type="EMBL" id="MFD1522633.1"/>
    </source>
</evidence>
<dbReference type="EC" id="2.7.13.3" evidence="5"/>
<evidence type="ECO:0000256" key="19">
    <source>
        <dbReference type="ARBA" id="ARBA00023026"/>
    </source>
</evidence>
<feature type="domain" description="HAMP" evidence="26">
    <location>
        <begin position="167"/>
        <end position="219"/>
    </location>
</feature>
<evidence type="ECO:0000256" key="7">
    <source>
        <dbReference type="ARBA" id="ARBA00022553"/>
    </source>
</evidence>
<dbReference type="PRINTS" id="PR00344">
    <property type="entry name" value="BCTRLSENSOR"/>
</dbReference>
<dbReference type="SUPFAM" id="SSF55874">
    <property type="entry name" value="ATPase domain of HSP90 chaperone/DNA topoisomerase II/histidine kinase"/>
    <property type="match status" value="1"/>
</dbReference>